<evidence type="ECO:0000256" key="1">
    <source>
        <dbReference type="SAM" id="Phobius"/>
    </source>
</evidence>
<comment type="caution">
    <text evidence="2">The sequence shown here is derived from an EMBL/GenBank/DDBJ whole genome shotgun (WGS) entry which is preliminary data.</text>
</comment>
<keyword evidence="1" id="KW-0812">Transmembrane</keyword>
<proteinExistence type="predicted"/>
<accession>A0A2V3XXQ2</accession>
<keyword evidence="1" id="KW-0472">Membrane</keyword>
<evidence type="ECO:0000313" key="3">
    <source>
        <dbReference type="Proteomes" id="UP000248057"/>
    </source>
</evidence>
<dbReference type="Proteomes" id="UP000248057">
    <property type="component" value="Unassembled WGS sequence"/>
</dbReference>
<reference evidence="2 3" key="1">
    <citation type="submission" date="2018-05" db="EMBL/GenBank/DDBJ databases">
        <title>Genomic Encyclopedia of Type Strains, Phase IV (KMG-IV): sequencing the most valuable type-strain genomes for metagenomic binning, comparative biology and taxonomic classification.</title>
        <authorList>
            <person name="Goeker M."/>
        </authorList>
    </citation>
    <scope>NUCLEOTIDE SEQUENCE [LARGE SCALE GENOMIC DNA]</scope>
    <source>
        <strain evidence="2 3">DSM 24995</strain>
    </source>
</reference>
<evidence type="ECO:0000313" key="2">
    <source>
        <dbReference type="EMBL" id="PXX49355.1"/>
    </source>
</evidence>
<sequence length="46" mass="5500">MFEKGSLRAGRQCLRYVSFLFMFYVLCMDSLRNCLKFSTVFSNNQF</sequence>
<protein>
    <submittedName>
        <fullName evidence="2">Uncharacterized protein</fullName>
    </submittedName>
</protein>
<keyword evidence="1" id="KW-1133">Transmembrane helix</keyword>
<name>A0A2V3XXQ2_9FIRM</name>
<gene>
    <name evidence="2" type="ORF">DFR60_114147</name>
</gene>
<organism evidence="2 3">
    <name type="scientific">Hungatella effluvii</name>
    <dbReference type="NCBI Taxonomy" id="1096246"/>
    <lineage>
        <taxon>Bacteria</taxon>
        <taxon>Bacillati</taxon>
        <taxon>Bacillota</taxon>
        <taxon>Clostridia</taxon>
        <taxon>Lachnospirales</taxon>
        <taxon>Lachnospiraceae</taxon>
        <taxon>Hungatella</taxon>
    </lineage>
</organism>
<dbReference type="AlphaFoldDB" id="A0A2V3XXQ2"/>
<dbReference type="EMBL" id="QJKD01000014">
    <property type="protein sequence ID" value="PXX49355.1"/>
    <property type="molecule type" value="Genomic_DNA"/>
</dbReference>
<feature type="transmembrane region" description="Helical" evidence="1">
    <location>
        <begin position="12"/>
        <end position="31"/>
    </location>
</feature>
<keyword evidence="3" id="KW-1185">Reference proteome</keyword>